<dbReference type="EMBL" id="CAJJDM010000067">
    <property type="protein sequence ID" value="CAD8081365.1"/>
    <property type="molecule type" value="Genomic_DNA"/>
</dbReference>
<reference evidence="1" key="1">
    <citation type="submission" date="2021-01" db="EMBL/GenBank/DDBJ databases">
        <authorList>
            <consortium name="Genoscope - CEA"/>
            <person name="William W."/>
        </authorList>
    </citation>
    <scope>NUCLEOTIDE SEQUENCE</scope>
</reference>
<name>A0A8S1MWN0_PARPR</name>
<proteinExistence type="predicted"/>
<evidence type="ECO:0000313" key="1">
    <source>
        <dbReference type="EMBL" id="CAD8081365.1"/>
    </source>
</evidence>
<gene>
    <name evidence="1" type="ORF">PPRIM_AZ9-3.1.T0650193</name>
</gene>
<keyword evidence="2" id="KW-1185">Reference proteome</keyword>
<sequence>MMLSMIYKKKLNELLVQEIKSNFSNNHQKNIYRKVFRQFLNLCIRIYQKRMSNLRLQEFLIYKECSIRNKNCKKAYAFENVINSIENPDKKIHYDLKFNKRKGS</sequence>
<comment type="caution">
    <text evidence="1">The sequence shown here is derived from an EMBL/GenBank/DDBJ whole genome shotgun (WGS) entry which is preliminary data.</text>
</comment>
<organism evidence="1 2">
    <name type="scientific">Paramecium primaurelia</name>
    <dbReference type="NCBI Taxonomy" id="5886"/>
    <lineage>
        <taxon>Eukaryota</taxon>
        <taxon>Sar</taxon>
        <taxon>Alveolata</taxon>
        <taxon>Ciliophora</taxon>
        <taxon>Intramacronucleata</taxon>
        <taxon>Oligohymenophorea</taxon>
        <taxon>Peniculida</taxon>
        <taxon>Parameciidae</taxon>
        <taxon>Paramecium</taxon>
    </lineage>
</organism>
<accession>A0A8S1MWN0</accession>
<evidence type="ECO:0000313" key="2">
    <source>
        <dbReference type="Proteomes" id="UP000688137"/>
    </source>
</evidence>
<dbReference type="Proteomes" id="UP000688137">
    <property type="component" value="Unassembled WGS sequence"/>
</dbReference>
<dbReference type="AlphaFoldDB" id="A0A8S1MWN0"/>
<protein>
    <submittedName>
        <fullName evidence="1">Uncharacterized protein</fullName>
    </submittedName>
</protein>